<evidence type="ECO:0000256" key="6">
    <source>
        <dbReference type="ARBA" id="ARBA00047619"/>
    </source>
</evidence>
<keyword evidence="4" id="KW-0808">Transferase</keyword>
<dbReference type="Gene3D" id="3.40.50.150">
    <property type="entry name" value="Vaccinia Virus protein VP39"/>
    <property type="match status" value="1"/>
</dbReference>
<evidence type="ECO:0000256" key="3">
    <source>
        <dbReference type="ARBA" id="ARBA00022603"/>
    </source>
</evidence>
<organism evidence="10 11">
    <name type="scientific">Cercospora berteroae</name>
    <dbReference type="NCBI Taxonomy" id="357750"/>
    <lineage>
        <taxon>Eukaryota</taxon>
        <taxon>Fungi</taxon>
        <taxon>Dikarya</taxon>
        <taxon>Ascomycota</taxon>
        <taxon>Pezizomycotina</taxon>
        <taxon>Dothideomycetes</taxon>
        <taxon>Dothideomycetidae</taxon>
        <taxon>Mycosphaerellales</taxon>
        <taxon>Mycosphaerellaceae</taxon>
        <taxon>Cercospora</taxon>
    </lineage>
</organism>
<reference evidence="11" key="1">
    <citation type="journal article" date="2017" name="bioRxiv">
        <title>Conservation of a gene cluster reveals novel cercosporin biosynthetic mechanisms and extends production to the genus Colletotrichum.</title>
        <authorList>
            <person name="de Jonge R."/>
            <person name="Ebert M.K."/>
            <person name="Huitt-Roehl C.R."/>
            <person name="Pal P."/>
            <person name="Suttle J.C."/>
            <person name="Spanner R.E."/>
            <person name="Neubauer J.D."/>
            <person name="Jurick W.M.II."/>
            <person name="Stott K.A."/>
            <person name="Secor G.A."/>
            <person name="Thomma B.P.H.J."/>
            <person name="Van de Peer Y."/>
            <person name="Townsend C.A."/>
            <person name="Bolton M.D."/>
        </authorList>
    </citation>
    <scope>NUCLEOTIDE SEQUENCE [LARGE SCALE GENOMIC DNA]</scope>
    <source>
        <strain evidence="11">CBS538.71</strain>
    </source>
</reference>
<name>A0A2S6C3K8_9PEZI</name>
<dbReference type="OrthoDB" id="540004at2759"/>
<keyword evidence="11" id="KW-1185">Reference proteome</keyword>
<evidence type="ECO:0000313" key="11">
    <source>
        <dbReference type="Proteomes" id="UP000237631"/>
    </source>
</evidence>
<evidence type="ECO:0000256" key="4">
    <source>
        <dbReference type="ARBA" id="ARBA00022679"/>
    </source>
</evidence>
<dbReference type="AlphaFoldDB" id="A0A2S6C3K8"/>
<gene>
    <name evidence="10" type="ORF">CBER1_06120</name>
</gene>
<dbReference type="PANTHER" id="PTHR44307">
    <property type="entry name" value="PHOSPHOETHANOLAMINE METHYLTRANSFERASE"/>
    <property type="match status" value="1"/>
</dbReference>
<evidence type="ECO:0000256" key="5">
    <source>
        <dbReference type="ARBA" id="ARBA00035674"/>
    </source>
</evidence>
<accession>A0A2S6C3K8</accession>
<comment type="pathway">
    <text evidence="1">Phospholipid metabolism; phosphatidylcholine biosynthesis.</text>
</comment>
<dbReference type="InterPro" id="IPR041698">
    <property type="entry name" value="Methyltransf_25"/>
</dbReference>
<dbReference type="CDD" id="cd02440">
    <property type="entry name" value="AdoMet_MTases"/>
    <property type="match status" value="1"/>
</dbReference>
<evidence type="ECO:0000256" key="2">
    <source>
        <dbReference type="ARBA" id="ARBA00005189"/>
    </source>
</evidence>
<comment type="caution">
    <text evidence="10">The sequence shown here is derived from an EMBL/GenBank/DDBJ whole genome shotgun (WGS) entry which is preliminary data.</text>
</comment>
<evidence type="ECO:0000313" key="10">
    <source>
        <dbReference type="EMBL" id="PPJ54300.1"/>
    </source>
</evidence>
<comment type="catalytic activity">
    <reaction evidence="7">
        <text>phosphoethanolamine + S-adenosyl-L-methionine = N-methylethanolamine phosphate + S-adenosyl-L-homocysteine + H(+)</text>
        <dbReference type="Rhea" id="RHEA:20365"/>
        <dbReference type="ChEBI" id="CHEBI:15378"/>
        <dbReference type="ChEBI" id="CHEBI:57781"/>
        <dbReference type="ChEBI" id="CHEBI:57856"/>
        <dbReference type="ChEBI" id="CHEBI:58190"/>
        <dbReference type="ChEBI" id="CHEBI:59789"/>
        <dbReference type="EC" id="2.1.1.103"/>
    </reaction>
    <physiologicalReaction direction="left-to-right" evidence="7">
        <dbReference type="Rhea" id="RHEA:20366"/>
    </physiologicalReaction>
</comment>
<evidence type="ECO:0000259" key="9">
    <source>
        <dbReference type="Pfam" id="PF13649"/>
    </source>
</evidence>
<evidence type="ECO:0000256" key="1">
    <source>
        <dbReference type="ARBA" id="ARBA00004969"/>
    </source>
</evidence>
<comment type="catalytic activity">
    <reaction evidence="6">
        <text>N,N-dimethylethanolamine phosphate + S-adenosyl-L-methionine = phosphocholine + S-adenosyl-L-homocysteine + H(+)</text>
        <dbReference type="Rhea" id="RHEA:25325"/>
        <dbReference type="ChEBI" id="CHEBI:15378"/>
        <dbReference type="ChEBI" id="CHEBI:57856"/>
        <dbReference type="ChEBI" id="CHEBI:58641"/>
        <dbReference type="ChEBI" id="CHEBI:59789"/>
        <dbReference type="ChEBI" id="CHEBI:295975"/>
        <dbReference type="EC" id="2.1.1.103"/>
    </reaction>
    <physiologicalReaction direction="left-to-right" evidence="6">
        <dbReference type="Rhea" id="RHEA:25326"/>
    </physiologicalReaction>
</comment>
<dbReference type="InterPro" id="IPR029063">
    <property type="entry name" value="SAM-dependent_MTases_sf"/>
</dbReference>
<proteinExistence type="predicted"/>
<comment type="pathway">
    <text evidence="2">Lipid metabolism.</text>
</comment>
<dbReference type="EMBL" id="PNEN01000567">
    <property type="protein sequence ID" value="PPJ54300.1"/>
    <property type="molecule type" value="Genomic_DNA"/>
</dbReference>
<protein>
    <recommendedName>
        <fullName evidence="5">phosphoethanolamine N-methyltransferase</fullName>
        <ecNumber evidence="5">2.1.1.103</ecNumber>
    </recommendedName>
</protein>
<dbReference type="Proteomes" id="UP000237631">
    <property type="component" value="Unassembled WGS sequence"/>
</dbReference>
<evidence type="ECO:0000256" key="7">
    <source>
        <dbReference type="ARBA" id="ARBA00047622"/>
    </source>
</evidence>
<evidence type="ECO:0000256" key="8">
    <source>
        <dbReference type="ARBA" id="ARBA00047841"/>
    </source>
</evidence>
<feature type="domain" description="Methyltransferase" evidence="9">
    <location>
        <begin position="47"/>
        <end position="138"/>
    </location>
</feature>
<dbReference type="GO" id="GO:0000234">
    <property type="term" value="F:phosphoethanolamine N-methyltransferase activity"/>
    <property type="evidence" value="ECO:0007669"/>
    <property type="project" value="UniProtKB-EC"/>
</dbReference>
<dbReference type="PANTHER" id="PTHR44307:SF2">
    <property type="entry name" value="PHOSPHOETHANOLAMINE METHYLTRANSFERASE ISOFORM X1"/>
    <property type="match status" value="1"/>
</dbReference>
<keyword evidence="3" id="KW-0489">Methyltransferase</keyword>
<sequence length="225" mass="24618">MPQENSKEVEGLYNELGTGYEDAFEQNLAQIRFVRSAVEQLSAASFVLDIGCGTGKPTGSEVVGAGHKFLGVDSSTTMIDAAKRNVPGAYFEVIDMLDYDGPSNQVDAVFAIFATFTLSHAETMKLVKNIGSWLKPGGFLFVGSMSAEALDTAEWTSPDTETGVVKRWFLGNQVESRVYTEKGWQHLAEVGGFEIVARTVEPFTPPTDQKSDYEPHLYLTLRKSA</sequence>
<comment type="catalytic activity">
    <reaction evidence="8">
        <text>N-methylethanolamine phosphate + S-adenosyl-L-methionine = N,N-dimethylethanolamine phosphate + S-adenosyl-L-homocysteine + H(+)</text>
        <dbReference type="Rhea" id="RHEA:25321"/>
        <dbReference type="ChEBI" id="CHEBI:15378"/>
        <dbReference type="ChEBI" id="CHEBI:57781"/>
        <dbReference type="ChEBI" id="CHEBI:57856"/>
        <dbReference type="ChEBI" id="CHEBI:58641"/>
        <dbReference type="ChEBI" id="CHEBI:59789"/>
        <dbReference type="EC" id="2.1.1.103"/>
    </reaction>
    <physiologicalReaction direction="left-to-right" evidence="8">
        <dbReference type="Rhea" id="RHEA:25322"/>
    </physiologicalReaction>
</comment>
<dbReference type="EC" id="2.1.1.103" evidence="5"/>
<dbReference type="Pfam" id="PF13649">
    <property type="entry name" value="Methyltransf_25"/>
    <property type="match status" value="1"/>
</dbReference>
<dbReference type="GO" id="GO:0032259">
    <property type="term" value="P:methylation"/>
    <property type="evidence" value="ECO:0007669"/>
    <property type="project" value="UniProtKB-KW"/>
</dbReference>
<dbReference type="SUPFAM" id="SSF53335">
    <property type="entry name" value="S-adenosyl-L-methionine-dependent methyltransferases"/>
    <property type="match status" value="1"/>
</dbReference>
<dbReference type="STRING" id="357750.A0A2S6C3K8"/>